<dbReference type="Pfam" id="PF00069">
    <property type="entry name" value="Pkinase"/>
    <property type="match status" value="1"/>
</dbReference>
<dbReference type="GO" id="GO:0005524">
    <property type="term" value="F:ATP binding"/>
    <property type="evidence" value="ECO:0007669"/>
    <property type="project" value="UniProtKB-KW"/>
</dbReference>
<evidence type="ECO:0000256" key="1">
    <source>
        <dbReference type="ARBA" id="ARBA00012513"/>
    </source>
</evidence>
<dbReference type="Pfam" id="PF18860">
    <property type="entry name" value="AbiJ_NTD3"/>
    <property type="match status" value="1"/>
</dbReference>
<comment type="caution">
    <text evidence="10">The sequence shown here is derived from an EMBL/GenBank/DDBJ whole genome shotgun (WGS) entry which is preliminary data.</text>
</comment>
<evidence type="ECO:0000256" key="7">
    <source>
        <dbReference type="SAM" id="MobiDB-lite"/>
    </source>
</evidence>
<dbReference type="SMART" id="SM00220">
    <property type="entry name" value="S_TKc"/>
    <property type="match status" value="1"/>
</dbReference>
<dbReference type="Gene3D" id="3.30.200.20">
    <property type="entry name" value="Phosphorylase Kinase, domain 1"/>
    <property type="match status" value="1"/>
</dbReference>
<evidence type="ECO:0000313" key="9">
    <source>
        <dbReference type="EMBL" id="MBB1258320.1"/>
    </source>
</evidence>
<evidence type="ECO:0000259" key="8">
    <source>
        <dbReference type="PROSITE" id="PS50011"/>
    </source>
</evidence>
<evidence type="ECO:0000256" key="4">
    <source>
        <dbReference type="ARBA" id="ARBA00022741"/>
    </source>
</evidence>
<gene>
    <name evidence="10" type="ORF">FNX44_002125</name>
    <name evidence="9" type="ORF">H3147_05685</name>
</gene>
<evidence type="ECO:0000256" key="5">
    <source>
        <dbReference type="ARBA" id="ARBA00022777"/>
    </source>
</evidence>
<dbReference type="PANTHER" id="PTHR43289">
    <property type="entry name" value="MITOGEN-ACTIVATED PROTEIN KINASE KINASE KINASE 20-RELATED"/>
    <property type="match status" value="1"/>
</dbReference>
<keyword evidence="4" id="KW-0547">Nucleotide-binding</keyword>
<dbReference type="InterPro" id="IPR000719">
    <property type="entry name" value="Prot_kinase_dom"/>
</dbReference>
<dbReference type="SUPFAM" id="SSF56112">
    <property type="entry name" value="Protein kinase-like (PK-like)"/>
    <property type="match status" value="1"/>
</dbReference>
<organism evidence="10 11">
    <name type="scientific">Streptomyces alkaliterrae</name>
    <dbReference type="NCBI Taxonomy" id="2213162"/>
    <lineage>
        <taxon>Bacteria</taxon>
        <taxon>Bacillati</taxon>
        <taxon>Actinomycetota</taxon>
        <taxon>Actinomycetes</taxon>
        <taxon>Kitasatosporales</taxon>
        <taxon>Streptomycetaceae</taxon>
        <taxon>Streptomyces</taxon>
    </lineage>
</organism>
<evidence type="ECO:0000313" key="11">
    <source>
        <dbReference type="Proteomes" id="UP000320857"/>
    </source>
</evidence>
<sequence>MQFTVLPTRAWPASPRPGQAFLLRDNWDDYHFKTTFGLLCVDARGEPKSVGQVKIGHFGMTAPASTPLPDDFETLGGAFFSLGQNDVYYERLGELGPDVQRTVLQALNDVAFDLDLFSRARAESVMDHSLLRSVAPETVVGRFRSSEIPAGPSAAITDVTRRHLFDAIRKTGARWAGSLDEIAFLRRLYDLDRLESFDPRFATAEGDIVQHRYNNPGDWDDDWVFDDPRFNLAAGPDEVLLRFLAEMIHPAVRTDPAETERLLATINAALAPDGYELAPARTVSSYPVYGARRTPPPSPAPRPVAAAARPGSSTAYEAVRRDARGERKDYACPREPVPDGGQADVFKAVHKPTGTFVALKKLHQKYPSERQVARMRREIEVGQLLAGHPHAMPILDSGSNHTWFVMPWAEATAQDRRDLLQEPVQLRGLVDALASVLSAAHEHDWLHRDIKPSNILRLDNRWILADWGIVRRPRGQTTKAGRTGHYLGTEGFAAPELFEKPHDATPASDIYSIGRVIAWALTGELPRTNLPLLPPPGPWRGIVRAATQHDPERRPQTIRDLLALIDRENTAHHEDPLQVARPLLEAANNGDLAAAHSLLTVVGDHPEDYDLHVGVLARLAAEHAGPALSRDVPRAHGLLRALAEHVDGDGTRLVQFGEASVVVIWLQAICAYAASQSDWDLLEEAAHAMCTWDGAWDQWSAQDKVVPWLASLGGDAASVVASVLRDHAESAQHFSVLIEDRNADPRIRQAIRTSR</sequence>
<accession>A0A5P0YM25</accession>
<dbReference type="AlphaFoldDB" id="A0A5P0YM25"/>
<proteinExistence type="predicted"/>
<keyword evidence="11" id="KW-1185">Reference proteome</keyword>
<dbReference type="CDD" id="cd14014">
    <property type="entry name" value="STKc_PknB_like"/>
    <property type="match status" value="1"/>
</dbReference>
<dbReference type="PROSITE" id="PS50011">
    <property type="entry name" value="PROTEIN_KINASE_DOM"/>
    <property type="match status" value="1"/>
</dbReference>
<feature type="domain" description="Protein kinase" evidence="8">
    <location>
        <begin position="331"/>
        <end position="599"/>
    </location>
</feature>
<evidence type="ECO:0000256" key="6">
    <source>
        <dbReference type="ARBA" id="ARBA00022840"/>
    </source>
</evidence>
<dbReference type="Proteomes" id="UP000517765">
    <property type="component" value="Unassembled WGS sequence"/>
</dbReference>
<evidence type="ECO:0000313" key="10">
    <source>
        <dbReference type="EMBL" id="MQS00697.1"/>
    </source>
</evidence>
<evidence type="ECO:0000313" key="12">
    <source>
        <dbReference type="Proteomes" id="UP000517765"/>
    </source>
</evidence>
<reference evidence="9" key="3">
    <citation type="journal article" name="Syst. Appl. Microbiol.">
        <title>Streptomyces alkaliterrae sp. nov., isolated from an alkaline soil, and emended descriptions of Streptomyces alkaliphilus, Streptomyces calidiresistens and Streptomyces durbertensis.</title>
        <authorList>
            <person name="Swiecimska M."/>
            <person name="Golinska P."/>
            <person name="Nouioui I."/>
            <person name="Wypij M."/>
            <person name="Rai M."/>
            <person name="Sangal V."/>
            <person name="Goodfellow M."/>
        </authorList>
    </citation>
    <scope>NUCLEOTIDE SEQUENCE</scope>
    <source>
        <strain evidence="9">OF8</strain>
    </source>
</reference>
<evidence type="ECO:0000256" key="3">
    <source>
        <dbReference type="ARBA" id="ARBA00022679"/>
    </source>
</evidence>
<evidence type="ECO:0000256" key="2">
    <source>
        <dbReference type="ARBA" id="ARBA00022527"/>
    </source>
</evidence>
<keyword evidence="6" id="KW-0067">ATP-binding</keyword>
<dbReference type="EMBL" id="JABJXA010000021">
    <property type="protein sequence ID" value="MBB1258320.1"/>
    <property type="molecule type" value="Genomic_DNA"/>
</dbReference>
<dbReference type="RefSeq" id="WP_143646174.1">
    <property type="nucleotide sequence ID" value="NZ_JABJXA010000021.1"/>
</dbReference>
<dbReference type="EMBL" id="VJYK02000010">
    <property type="protein sequence ID" value="MQS00697.1"/>
    <property type="molecule type" value="Genomic_DNA"/>
</dbReference>
<dbReference type="GO" id="GO:0004674">
    <property type="term" value="F:protein serine/threonine kinase activity"/>
    <property type="evidence" value="ECO:0007669"/>
    <property type="project" value="UniProtKB-KW"/>
</dbReference>
<protein>
    <recommendedName>
        <fullName evidence="1">non-specific serine/threonine protein kinase</fullName>
        <ecNumber evidence="1">2.7.11.1</ecNumber>
    </recommendedName>
</protein>
<keyword evidence="5 10" id="KW-0418">Kinase</keyword>
<feature type="region of interest" description="Disordered" evidence="7">
    <location>
        <begin position="292"/>
        <end position="315"/>
    </location>
</feature>
<dbReference type="Gene3D" id="1.10.510.10">
    <property type="entry name" value="Transferase(Phosphotransferase) domain 1"/>
    <property type="match status" value="1"/>
</dbReference>
<dbReference type="InterPro" id="IPR011009">
    <property type="entry name" value="Kinase-like_dom_sf"/>
</dbReference>
<dbReference type="InterPro" id="IPR041427">
    <property type="entry name" value="AbiJ-NTD3"/>
</dbReference>
<reference evidence="12" key="2">
    <citation type="submission" date="2020-05" db="EMBL/GenBank/DDBJ databases">
        <title>Classification of alakaliphilic streptomycetes isolated from an alkaline soil next to Lonar Crater, India and a proposal for the recognition of Streptomyces alkaliterrae sp. nov.</title>
        <authorList>
            <person name="Golinska P."/>
        </authorList>
    </citation>
    <scope>NUCLEOTIDE SEQUENCE [LARGE SCALE GENOMIC DNA]</scope>
    <source>
        <strain evidence="12">OF8</strain>
    </source>
</reference>
<dbReference type="EC" id="2.7.11.1" evidence="1"/>
<dbReference type="Proteomes" id="UP000320857">
    <property type="component" value="Unassembled WGS sequence"/>
</dbReference>
<keyword evidence="3" id="KW-0808">Transferase</keyword>
<keyword evidence="2 9" id="KW-0723">Serine/threonine-protein kinase</keyword>
<name>A0A5P0YM25_9ACTN</name>
<dbReference type="PANTHER" id="PTHR43289:SF6">
    <property type="entry name" value="SERINE_THREONINE-PROTEIN KINASE NEKL-3"/>
    <property type="match status" value="1"/>
</dbReference>
<reference evidence="10 11" key="1">
    <citation type="submission" date="2019-10" db="EMBL/GenBank/DDBJ databases">
        <title>Streptomyces sp. nov., a novel actinobacterium isolated from alkaline environment.</title>
        <authorList>
            <person name="Golinska P."/>
        </authorList>
    </citation>
    <scope>NUCLEOTIDE SEQUENCE [LARGE SCALE GENOMIC DNA]</scope>
    <source>
        <strain evidence="10 11">OF1</strain>
    </source>
</reference>